<evidence type="ECO:0000313" key="1">
    <source>
        <dbReference type="EMBL" id="QHN65427.1"/>
    </source>
</evidence>
<dbReference type="KEGG" id="bcad:DBX24_05785"/>
<organism evidence="1 2">
    <name type="scientific">Bergeyella cardium</name>
    <dbReference type="NCBI Taxonomy" id="1585976"/>
    <lineage>
        <taxon>Bacteria</taxon>
        <taxon>Pseudomonadati</taxon>
        <taxon>Bacteroidota</taxon>
        <taxon>Flavobacteriia</taxon>
        <taxon>Flavobacteriales</taxon>
        <taxon>Weeksellaceae</taxon>
        <taxon>Bergeyella</taxon>
    </lineage>
</organism>
<sequence>MDIQRENGIDEINCVFRMLNIDFDQFIEIQHFIVSLDLDFEINEEYRNIIIDINRKEDVYTIIKLCKKFNIKKGNIYCSIISSYDHGGFRLPSYIIYLIKEMKEIELDFSFVVC</sequence>
<protein>
    <submittedName>
        <fullName evidence="1">Uncharacterized protein</fullName>
    </submittedName>
</protein>
<name>A0A6P1QWA6_9FLAO</name>
<dbReference type="Proteomes" id="UP000464318">
    <property type="component" value="Chromosome"/>
</dbReference>
<proteinExistence type="predicted"/>
<gene>
    <name evidence="1" type="ORF">DBX24_05785</name>
</gene>
<dbReference type="OrthoDB" id="1450147at2"/>
<accession>A0A6P1QWA6</accession>
<evidence type="ECO:0000313" key="2">
    <source>
        <dbReference type="Proteomes" id="UP000464318"/>
    </source>
</evidence>
<dbReference type="RefSeq" id="WP_120489545.1">
    <property type="nucleotide sequence ID" value="NZ_CP029149.1"/>
</dbReference>
<dbReference type="AlphaFoldDB" id="A0A6P1QWA6"/>
<keyword evidence="2" id="KW-1185">Reference proteome</keyword>
<reference evidence="1 2" key="1">
    <citation type="submission" date="2018-04" db="EMBL/GenBank/DDBJ databases">
        <title>Characteristic and Complete Genome Sequencing of A Novel Member of Infective Endocarditis Causative Bacteria: Bergeyella cardium QL-PH.</title>
        <authorList>
            <person name="Pan H."/>
            <person name="Sun E."/>
            <person name="Zhang Y."/>
        </authorList>
    </citation>
    <scope>NUCLEOTIDE SEQUENCE [LARGE SCALE GENOMIC DNA]</scope>
    <source>
        <strain evidence="1 2">HPQL</strain>
    </source>
</reference>
<dbReference type="EMBL" id="CP029149">
    <property type="protein sequence ID" value="QHN65427.1"/>
    <property type="molecule type" value="Genomic_DNA"/>
</dbReference>